<evidence type="ECO:0000313" key="4">
    <source>
        <dbReference type="WBParaSite" id="MhA1_Contig252.frz3.gene7"/>
    </source>
</evidence>
<dbReference type="PANTHER" id="PTHR12292">
    <property type="entry name" value="RWD DOMAIN-CONTAINING PROTEIN"/>
    <property type="match status" value="1"/>
</dbReference>
<proteinExistence type="predicted"/>
<keyword evidence="3" id="KW-1185">Reference proteome</keyword>
<dbReference type="AlphaFoldDB" id="A0A1I8BIU8"/>
<reference evidence="4" key="1">
    <citation type="submission" date="2016-11" db="UniProtKB">
        <authorList>
            <consortium name="WormBaseParasite"/>
        </authorList>
    </citation>
    <scope>IDENTIFICATION</scope>
</reference>
<sequence>MDECKEIQLQELEALESMYATEMQILCRDYPNIEIQVEICIDSSEFIDLFGCEMVTFNASLPALYPNNSGPLIDLTELTTPQNDENEINEEEKIKLLISKVGKDMERIIEENLGMPMLFTLINEFKESLITACTTHTEELANIAREEQEKAETEALAKFDGTRVTVETFNKWKEAFLEEMKLKNGQETKEIQPGNRLTGKQQFLADKSLGISDLQFLNMPEQEEAKEGDTGVAIDQSLFEDDLDISDEETSDEDYEPDDDES</sequence>
<protein>
    <submittedName>
        <fullName evidence="4">RWD domain-containing protein</fullName>
    </submittedName>
</protein>
<feature type="domain" description="RWD" evidence="2">
    <location>
        <begin position="10"/>
        <end position="132"/>
    </location>
</feature>
<dbReference type="InterPro" id="IPR006575">
    <property type="entry name" value="RWD_dom"/>
</dbReference>
<dbReference type="OMA" id="NTSNPCF"/>
<evidence type="ECO:0000256" key="1">
    <source>
        <dbReference type="SAM" id="MobiDB-lite"/>
    </source>
</evidence>
<evidence type="ECO:0000313" key="3">
    <source>
        <dbReference type="Proteomes" id="UP000095281"/>
    </source>
</evidence>
<dbReference type="Pfam" id="PF05773">
    <property type="entry name" value="RWD"/>
    <property type="match status" value="1"/>
</dbReference>
<dbReference type="SMART" id="SM00591">
    <property type="entry name" value="RWD"/>
    <property type="match status" value="1"/>
</dbReference>
<dbReference type="PROSITE" id="PS50908">
    <property type="entry name" value="RWD"/>
    <property type="match status" value="1"/>
</dbReference>
<dbReference type="InterPro" id="IPR016135">
    <property type="entry name" value="UBQ-conjugating_enzyme/RWD"/>
</dbReference>
<dbReference type="Gene3D" id="3.10.110.10">
    <property type="entry name" value="Ubiquitin Conjugating Enzyme"/>
    <property type="match status" value="1"/>
</dbReference>
<feature type="compositionally biased region" description="Acidic residues" evidence="1">
    <location>
        <begin position="238"/>
        <end position="262"/>
    </location>
</feature>
<feature type="region of interest" description="Disordered" evidence="1">
    <location>
        <begin position="220"/>
        <end position="262"/>
    </location>
</feature>
<dbReference type="Proteomes" id="UP000095281">
    <property type="component" value="Unplaced"/>
</dbReference>
<accession>A0A1I8BIU8</accession>
<evidence type="ECO:0000259" key="2">
    <source>
        <dbReference type="PROSITE" id="PS50908"/>
    </source>
</evidence>
<organism evidence="3 4">
    <name type="scientific">Meloidogyne hapla</name>
    <name type="common">Root-knot nematode worm</name>
    <dbReference type="NCBI Taxonomy" id="6305"/>
    <lineage>
        <taxon>Eukaryota</taxon>
        <taxon>Metazoa</taxon>
        <taxon>Ecdysozoa</taxon>
        <taxon>Nematoda</taxon>
        <taxon>Chromadorea</taxon>
        <taxon>Rhabditida</taxon>
        <taxon>Tylenchina</taxon>
        <taxon>Tylenchomorpha</taxon>
        <taxon>Tylenchoidea</taxon>
        <taxon>Meloidogynidae</taxon>
        <taxon>Meloidogyninae</taxon>
        <taxon>Meloidogyne</taxon>
    </lineage>
</organism>
<name>A0A1I8BIU8_MELHA</name>
<dbReference type="SUPFAM" id="SSF54495">
    <property type="entry name" value="UBC-like"/>
    <property type="match status" value="1"/>
</dbReference>
<dbReference type="InterPro" id="IPR040213">
    <property type="entry name" value="GIR2-like"/>
</dbReference>
<dbReference type="WBParaSite" id="MhA1_Contig252.frz3.gene7">
    <property type="protein sequence ID" value="MhA1_Contig252.frz3.gene7"/>
    <property type="gene ID" value="MhA1_Contig252.frz3.gene7"/>
</dbReference>